<dbReference type="AlphaFoldDB" id="A0A853DJ86"/>
<feature type="active site" description="Nucleophile" evidence="1">
    <location>
        <position position="61"/>
    </location>
</feature>
<dbReference type="GO" id="GO:0004806">
    <property type="term" value="F:triacylglycerol lipase activity"/>
    <property type="evidence" value="ECO:0007669"/>
    <property type="project" value="TreeGrafter"/>
</dbReference>
<sequence>MAVVGALLAACSGGSSAPSSSAGTSTTPSAPTTSTRTATPTVPPGTGTATGTNSYVALGDSYAAGVGSGGSTGVCYRSAHGWAPLLAERYDLQLSYQACSGATTASMGEEQLSTLGAGTSRVSITIGGNDVGFAFVLFTCASPSWLSDCRGAISAGRSTLRTLLPGRLRALFAQVRGRAPHAKVTVVGYPHVLGDQDCNALTFFSSQDRSGLDAGTDELDALLRTTAASYGFGFVDPRSRFAGHAPCASAPWINGLSLPIGDSFHPNRAGQQAYAGLVGPVLDPTSTASAPRVTVTAAPSDPRAAADAVLSMQLDQPQNLRQAQAAGVSTSLLKQYVQDLRSGDTATVARGLAGLRALDQAHADRASR</sequence>
<dbReference type="EMBL" id="JACCFW010000001">
    <property type="protein sequence ID" value="NYJ76019.1"/>
    <property type="molecule type" value="Genomic_DNA"/>
</dbReference>
<organism evidence="6 7">
    <name type="scientific">Allobranchiibius huperziae</name>
    <dbReference type="NCBI Taxonomy" id="1874116"/>
    <lineage>
        <taxon>Bacteria</taxon>
        <taxon>Bacillati</taxon>
        <taxon>Actinomycetota</taxon>
        <taxon>Actinomycetes</taxon>
        <taxon>Micrococcales</taxon>
        <taxon>Dermacoccaceae</taxon>
        <taxon>Allobranchiibius</taxon>
    </lineage>
</organism>
<evidence type="ECO:0000256" key="3">
    <source>
        <dbReference type="SAM" id="MobiDB-lite"/>
    </source>
</evidence>
<keyword evidence="4" id="KW-0732">Signal</keyword>
<name>A0A853DJ86_9MICO</name>
<protein>
    <submittedName>
        <fullName evidence="6">Lysophospholipase L1-like esterase</fullName>
    </submittedName>
</protein>
<keyword evidence="2" id="KW-1015">Disulfide bond</keyword>
<dbReference type="CDD" id="cd01823">
    <property type="entry name" value="SEST_like"/>
    <property type="match status" value="1"/>
</dbReference>
<comment type="caution">
    <text evidence="6">The sequence shown here is derived from an EMBL/GenBank/DDBJ whole genome shotgun (WGS) entry which is preliminary data.</text>
</comment>
<dbReference type="InterPro" id="IPR037460">
    <property type="entry name" value="SEST-like"/>
</dbReference>
<dbReference type="PANTHER" id="PTHR37981">
    <property type="entry name" value="LIPASE 2"/>
    <property type="match status" value="1"/>
</dbReference>
<dbReference type="InterPro" id="IPR036514">
    <property type="entry name" value="SGNH_hydro_sf"/>
</dbReference>
<reference evidence="6 7" key="1">
    <citation type="submission" date="2020-07" db="EMBL/GenBank/DDBJ databases">
        <title>Sequencing the genomes of 1000 actinobacteria strains.</title>
        <authorList>
            <person name="Klenk H.-P."/>
        </authorList>
    </citation>
    <scope>NUCLEOTIDE SEQUENCE [LARGE SCALE GENOMIC DNA]</scope>
    <source>
        <strain evidence="6 7">DSM 29531</strain>
    </source>
</reference>
<evidence type="ECO:0000256" key="4">
    <source>
        <dbReference type="SAM" id="SignalP"/>
    </source>
</evidence>
<feature type="signal peptide" evidence="4">
    <location>
        <begin position="1"/>
        <end position="17"/>
    </location>
</feature>
<dbReference type="InterPro" id="IPR013830">
    <property type="entry name" value="SGNH_hydro"/>
</dbReference>
<dbReference type="PANTHER" id="PTHR37981:SF1">
    <property type="entry name" value="SGNH HYDROLASE-TYPE ESTERASE DOMAIN-CONTAINING PROTEIN"/>
    <property type="match status" value="1"/>
</dbReference>
<evidence type="ECO:0000259" key="5">
    <source>
        <dbReference type="Pfam" id="PF13472"/>
    </source>
</evidence>
<dbReference type="RefSeq" id="WP_179483122.1">
    <property type="nucleotide sequence ID" value="NZ_JACCFW010000001.1"/>
</dbReference>
<evidence type="ECO:0000256" key="2">
    <source>
        <dbReference type="PIRSR" id="PIRSR637460-2"/>
    </source>
</evidence>
<feature type="disulfide bond" evidence="2">
    <location>
        <begin position="198"/>
        <end position="247"/>
    </location>
</feature>
<dbReference type="Proteomes" id="UP000571817">
    <property type="component" value="Unassembled WGS sequence"/>
</dbReference>
<evidence type="ECO:0000256" key="1">
    <source>
        <dbReference type="PIRSR" id="PIRSR637460-1"/>
    </source>
</evidence>
<feature type="active site" evidence="1">
    <location>
        <position position="265"/>
    </location>
</feature>
<gene>
    <name evidence="6" type="ORF">HNR15_002982</name>
</gene>
<dbReference type="Gene3D" id="3.40.50.1110">
    <property type="entry name" value="SGNH hydrolase"/>
    <property type="match status" value="1"/>
</dbReference>
<dbReference type="GO" id="GO:0019433">
    <property type="term" value="P:triglyceride catabolic process"/>
    <property type="evidence" value="ECO:0007669"/>
    <property type="project" value="TreeGrafter"/>
</dbReference>
<evidence type="ECO:0000313" key="7">
    <source>
        <dbReference type="Proteomes" id="UP000571817"/>
    </source>
</evidence>
<accession>A0A853DJ86</accession>
<evidence type="ECO:0000313" key="6">
    <source>
        <dbReference type="EMBL" id="NYJ76019.1"/>
    </source>
</evidence>
<feature type="disulfide bond" evidence="2">
    <location>
        <begin position="75"/>
        <end position="99"/>
    </location>
</feature>
<feature type="disulfide bond" evidence="2">
    <location>
        <begin position="140"/>
        <end position="149"/>
    </location>
</feature>
<feature type="domain" description="SGNH hydrolase-type esterase" evidence="5">
    <location>
        <begin position="57"/>
        <end position="273"/>
    </location>
</feature>
<proteinExistence type="predicted"/>
<feature type="chain" id="PRO_5039126406" evidence="4">
    <location>
        <begin position="18"/>
        <end position="368"/>
    </location>
</feature>
<dbReference type="SUPFAM" id="SSF52266">
    <property type="entry name" value="SGNH hydrolase"/>
    <property type="match status" value="1"/>
</dbReference>
<dbReference type="Pfam" id="PF13472">
    <property type="entry name" value="Lipase_GDSL_2"/>
    <property type="match status" value="1"/>
</dbReference>
<keyword evidence="7" id="KW-1185">Reference proteome</keyword>
<feature type="region of interest" description="Disordered" evidence="3">
    <location>
        <begin position="13"/>
        <end position="50"/>
    </location>
</feature>